<comment type="caution">
    <text evidence="4">The sequence shown here is derived from an EMBL/GenBank/DDBJ whole genome shotgun (WGS) entry which is preliminary data.</text>
</comment>
<keyword evidence="2 3" id="KW-1005">Bacterial flagellum biogenesis</keyword>
<dbReference type="GO" id="GO:0044781">
    <property type="term" value="P:bacterial-type flagellum organization"/>
    <property type="evidence" value="ECO:0007669"/>
    <property type="project" value="UniProtKB-UniRule"/>
</dbReference>
<protein>
    <recommendedName>
        <fullName evidence="3">Basal-body rod modification protein FlgD</fullName>
    </recommendedName>
</protein>
<sequence length="275" mass="30651">MPDITTPVYKSYGSQINNNDSVSKLLKNNKSSDKKNALEGKVEKVSHYNKATNRGTKIVKKGQEMDKNAFLKILTAELTNQDPMNAKDSTQYISQLAQFSGLEQMANLNSTMSFNSAGSMVGKTVALSSYDDYGRQYGGTVTNVRKDGDDIILNVNVAKYKGNELIGREDKEFNYKDVSDVLSVPDEKDHMISYLIDHMNYLNDNLSFMGASSLIGKQVEVSTKTGQGKDEKEVISKGSVLETFRTKDGIKLKVKLSDTGEEKEFLYSQVMKIRK</sequence>
<dbReference type="AlphaFoldDB" id="A0A0A0ILQ1"/>
<dbReference type="EMBL" id="JDRY01000001">
    <property type="protein sequence ID" value="KGN01858.1"/>
    <property type="molecule type" value="Genomic_DNA"/>
</dbReference>
<keyword evidence="4" id="KW-0282">Flagellum</keyword>
<evidence type="ECO:0000313" key="5">
    <source>
        <dbReference type="Proteomes" id="UP000030014"/>
    </source>
</evidence>
<comment type="similarity">
    <text evidence="1 3">Belongs to the FlgD family.</text>
</comment>
<comment type="function">
    <text evidence="3">Required for flagellar hook formation. May act as a scaffolding protein.</text>
</comment>
<evidence type="ECO:0000256" key="2">
    <source>
        <dbReference type="ARBA" id="ARBA00022795"/>
    </source>
</evidence>
<organism evidence="4 5">
    <name type="scientific">Clostridium botulinum C/D str. DC5</name>
    <dbReference type="NCBI Taxonomy" id="1443128"/>
    <lineage>
        <taxon>Bacteria</taxon>
        <taxon>Bacillati</taxon>
        <taxon>Bacillota</taxon>
        <taxon>Clostridia</taxon>
        <taxon>Eubacteriales</taxon>
        <taxon>Clostridiaceae</taxon>
        <taxon>Clostridium</taxon>
    </lineage>
</organism>
<reference evidence="4 5" key="1">
    <citation type="submission" date="2014-01" db="EMBL/GenBank/DDBJ databases">
        <title>Plasmidome dynamics in the species complex Clostridium novyi sensu lato converts strains of independent lineages into distinctly different pathogens.</title>
        <authorList>
            <person name="Skarin H."/>
            <person name="Segerman B."/>
        </authorList>
    </citation>
    <scope>NUCLEOTIDE SEQUENCE [LARGE SCALE GENOMIC DNA]</scope>
    <source>
        <strain evidence="4 5">DC5</strain>
    </source>
</reference>
<evidence type="ECO:0000256" key="1">
    <source>
        <dbReference type="ARBA" id="ARBA00010577"/>
    </source>
</evidence>
<keyword evidence="4" id="KW-0969">Cilium</keyword>
<dbReference type="Proteomes" id="UP000030014">
    <property type="component" value="Unassembled WGS sequence"/>
</dbReference>
<proteinExistence type="inferred from homology"/>
<gene>
    <name evidence="4" type="ORF">Z955_00220</name>
</gene>
<dbReference type="Pfam" id="PF03963">
    <property type="entry name" value="FlgD"/>
    <property type="match status" value="1"/>
</dbReference>
<keyword evidence="4" id="KW-0966">Cell projection</keyword>
<dbReference type="InterPro" id="IPR005648">
    <property type="entry name" value="FlgD"/>
</dbReference>
<dbReference type="RefSeq" id="WP_039258885.1">
    <property type="nucleotide sequence ID" value="NZ_JDRY01000001.1"/>
</dbReference>
<name>A0A0A0ILQ1_CLOBO</name>
<evidence type="ECO:0000256" key="3">
    <source>
        <dbReference type="RuleBase" id="RU362076"/>
    </source>
</evidence>
<evidence type="ECO:0000313" key="4">
    <source>
        <dbReference type="EMBL" id="KGN01858.1"/>
    </source>
</evidence>
<accession>A0A0A0ILQ1</accession>